<protein>
    <submittedName>
        <fullName evidence="6">LysR family transcriptional regulator</fullName>
    </submittedName>
</protein>
<dbReference type="EMBL" id="JACJJC010000007">
    <property type="protein sequence ID" value="MBM6704038.1"/>
    <property type="molecule type" value="Genomic_DNA"/>
</dbReference>
<dbReference type="InterPro" id="IPR050950">
    <property type="entry name" value="HTH-type_LysR_regulators"/>
</dbReference>
<dbReference type="RefSeq" id="WP_205102504.1">
    <property type="nucleotide sequence ID" value="NZ_JACJJC010000007.1"/>
</dbReference>
<organism evidence="6 7">
    <name type="scientific">Sutterella massiliensis</name>
    <dbReference type="NCBI Taxonomy" id="1816689"/>
    <lineage>
        <taxon>Bacteria</taxon>
        <taxon>Pseudomonadati</taxon>
        <taxon>Pseudomonadota</taxon>
        <taxon>Betaproteobacteria</taxon>
        <taxon>Burkholderiales</taxon>
        <taxon>Sutterellaceae</taxon>
        <taxon>Sutterella</taxon>
    </lineage>
</organism>
<keyword evidence="2" id="KW-0805">Transcription regulation</keyword>
<dbReference type="Gene3D" id="3.40.190.290">
    <property type="match status" value="1"/>
</dbReference>
<dbReference type="InterPro" id="IPR005119">
    <property type="entry name" value="LysR_subst-bd"/>
</dbReference>
<dbReference type="SUPFAM" id="SSF46785">
    <property type="entry name" value="Winged helix' DNA-binding domain"/>
    <property type="match status" value="1"/>
</dbReference>
<comment type="similarity">
    <text evidence="1">Belongs to the LysR transcriptional regulatory family.</text>
</comment>
<gene>
    <name evidence="6" type="ORF">H6A60_06000</name>
</gene>
<sequence>MIRYDLNDLNIFLVLARTRSLTAAAQTLPFTTSALSLRLRKLETSLGTTLFTRKARGLALTPAGDMLVRHAQNVLKSAAQLETAMSGFDEKERTVLRIASNSTGLQTIIAPQAAGFLAGRSVRLVFLELRSNEALAAIEDGNADLAFGLENVFRSRETDVEVVPLFTDRHVVIVPTSHPLADRAAVRFAETLAFPYASCLKNAPITRAMIERAAQLGSVFEPIAEVPGFRLLIDFVAQGAGLAVVPKSAVLSVPERAKDLVVINLLDEWAERPLAFAYPKGKPEYTLAQDFASYCANARTDRH</sequence>
<dbReference type="PROSITE" id="PS50931">
    <property type="entry name" value="HTH_LYSR"/>
    <property type="match status" value="1"/>
</dbReference>
<evidence type="ECO:0000256" key="2">
    <source>
        <dbReference type="ARBA" id="ARBA00023015"/>
    </source>
</evidence>
<dbReference type="Gene3D" id="1.10.10.10">
    <property type="entry name" value="Winged helix-like DNA-binding domain superfamily/Winged helix DNA-binding domain"/>
    <property type="match status" value="1"/>
</dbReference>
<accession>A0ABS2DS02</accession>
<dbReference type="Pfam" id="PF03466">
    <property type="entry name" value="LysR_substrate"/>
    <property type="match status" value="1"/>
</dbReference>
<dbReference type="InterPro" id="IPR036388">
    <property type="entry name" value="WH-like_DNA-bd_sf"/>
</dbReference>
<dbReference type="PANTHER" id="PTHR30419">
    <property type="entry name" value="HTH-TYPE TRANSCRIPTIONAL REGULATOR YBHD"/>
    <property type="match status" value="1"/>
</dbReference>
<reference evidence="6 7" key="1">
    <citation type="journal article" date="2021" name="Sci. Rep.">
        <title>The distribution of antibiotic resistance genes in chicken gut microbiota commensals.</title>
        <authorList>
            <person name="Juricova H."/>
            <person name="Matiasovicova J."/>
            <person name="Kubasova T."/>
            <person name="Cejkova D."/>
            <person name="Rychlik I."/>
        </authorList>
    </citation>
    <scope>NUCLEOTIDE SEQUENCE [LARGE SCALE GENOMIC DNA]</scope>
    <source>
        <strain evidence="6 7">An829</strain>
    </source>
</reference>
<proteinExistence type="inferred from homology"/>
<evidence type="ECO:0000256" key="1">
    <source>
        <dbReference type="ARBA" id="ARBA00009437"/>
    </source>
</evidence>
<dbReference type="Proteomes" id="UP000715095">
    <property type="component" value="Unassembled WGS sequence"/>
</dbReference>
<evidence type="ECO:0000313" key="7">
    <source>
        <dbReference type="Proteomes" id="UP000715095"/>
    </source>
</evidence>
<dbReference type="InterPro" id="IPR000847">
    <property type="entry name" value="LysR_HTH_N"/>
</dbReference>
<dbReference type="PANTHER" id="PTHR30419:SF2">
    <property type="entry name" value="LYSR FAMILY TRANSCRIPTIONAL REGULATOR"/>
    <property type="match status" value="1"/>
</dbReference>
<dbReference type="InterPro" id="IPR036390">
    <property type="entry name" value="WH_DNA-bd_sf"/>
</dbReference>
<evidence type="ECO:0000259" key="5">
    <source>
        <dbReference type="PROSITE" id="PS50931"/>
    </source>
</evidence>
<keyword evidence="3" id="KW-0238">DNA-binding</keyword>
<keyword evidence="7" id="KW-1185">Reference proteome</keyword>
<name>A0ABS2DS02_9BURK</name>
<feature type="domain" description="HTH lysR-type" evidence="5">
    <location>
        <begin position="4"/>
        <end position="61"/>
    </location>
</feature>
<evidence type="ECO:0000256" key="3">
    <source>
        <dbReference type="ARBA" id="ARBA00023125"/>
    </source>
</evidence>
<dbReference type="Pfam" id="PF00126">
    <property type="entry name" value="HTH_1"/>
    <property type="match status" value="1"/>
</dbReference>
<dbReference type="SUPFAM" id="SSF53850">
    <property type="entry name" value="Periplasmic binding protein-like II"/>
    <property type="match status" value="1"/>
</dbReference>
<comment type="caution">
    <text evidence="6">The sequence shown here is derived from an EMBL/GenBank/DDBJ whole genome shotgun (WGS) entry which is preliminary data.</text>
</comment>
<evidence type="ECO:0000313" key="6">
    <source>
        <dbReference type="EMBL" id="MBM6704038.1"/>
    </source>
</evidence>
<keyword evidence="4" id="KW-0804">Transcription</keyword>
<evidence type="ECO:0000256" key="4">
    <source>
        <dbReference type="ARBA" id="ARBA00023163"/>
    </source>
</evidence>